<feature type="domain" description="ABC transporter" evidence="10">
    <location>
        <begin position="8"/>
        <end position="248"/>
    </location>
</feature>
<keyword evidence="12" id="KW-1185">Reference proteome</keyword>
<evidence type="ECO:0000256" key="2">
    <source>
        <dbReference type="ARBA" id="ARBA00022448"/>
    </source>
</evidence>
<keyword evidence="5" id="KW-0547">Nucleotide-binding</keyword>
<organism evidence="11 12">
    <name type="scientific">Echinicola arenosa</name>
    <dbReference type="NCBI Taxonomy" id="2774144"/>
    <lineage>
        <taxon>Bacteria</taxon>
        <taxon>Pseudomonadati</taxon>
        <taxon>Bacteroidota</taxon>
        <taxon>Cytophagia</taxon>
        <taxon>Cytophagales</taxon>
        <taxon>Cyclobacteriaceae</taxon>
        <taxon>Echinicola</taxon>
    </lineage>
</organism>
<keyword evidence="2" id="KW-0813">Transport</keyword>
<dbReference type="PANTHER" id="PTHR42771:SF2">
    <property type="entry name" value="IRON(3+)-HYDROXAMATE IMPORT ATP-BINDING PROTEIN FHUC"/>
    <property type="match status" value="1"/>
</dbReference>
<dbReference type="SUPFAM" id="SSF52540">
    <property type="entry name" value="P-loop containing nucleoside triphosphate hydrolases"/>
    <property type="match status" value="1"/>
</dbReference>
<evidence type="ECO:0000259" key="10">
    <source>
        <dbReference type="PROSITE" id="PS50893"/>
    </source>
</evidence>
<keyword evidence="7" id="KW-0408">Iron</keyword>
<comment type="caution">
    <text evidence="11">The sequence shown here is derived from an EMBL/GenBank/DDBJ whole genome shotgun (WGS) entry which is preliminary data.</text>
</comment>
<evidence type="ECO:0000313" key="11">
    <source>
        <dbReference type="EMBL" id="MBD8491204.1"/>
    </source>
</evidence>
<evidence type="ECO:0000256" key="9">
    <source>
        <dbReference type="ARBA" id="ARBA00023136"/>
    </source>
</evidence>
<dbReference type="Pfam" id="PF00005">
    <property type="entry name" value="ABC_tran"/>
    <property type="match status" value="1"/>
</dbReference>
<dbReference type="RefSeq" id="WP_192012083.1">
    <property type="nucleotide sequence ID" value="NZ_JACYTQ010000011.1"/>
</dbReference>
<dbReference type="GO" id="GO:0005524">
    <property type="term" value="F:ATP binding"/>
    <property type="evidence" value="ECO:0007669"/>
    <property type="project" value="UniProtKB-KW"/>
</dbReference>
<evidence type="ECO:0000256" key="6">
    <source>
        <dbReference type="ARBA" id="ARBA00022840"/>
    </source>
</evidence>
<reference evidence="11 12" key="1">
    <citation type="submission" date="2020-09" db="EMBL/GenBank/DDBJ databases">
        <title>Echinicola sp. CAU 1574 isolated from sand of Sido Beach.</title>
        <authorList>
            <person name="Kim W."/>
        </authorList>
    </citation>
    <scope>NUCLEOTIDE SEQUENCE [LARGE SCALE GENOMIC DNA]</scope>
    <source>
        <strain evidence="11 12">CAU 1574</strain>
    </source>
</reference>
<keyword evidence="6 11" id="KW-0067">ATP-binding</keyword>
<comment type="subcellular location">
    <subcellularLocation>
        <location evidence="1">Cell membrane</location>
        <topology evidence="1">Peripheral membrane protein</topology>
    </subcellularLocation>
</comment>
<evidence type="ECO:0000256" key="1">
    <source>
        <dbReference type="ARBA" id="ARBA00004202"/>
    </source>
</evidence>
<dbReference type="InterPro" id="IPR051535">
    <property type="entry name" value="Siderophore_ABC-ATPase"/>
</dbReference>
<proteinExistence type="predicted"/>
<accession>A0ABR9AR14</accession>
<protein>
    <submittedName>
        <fullName evidence="11">ABC transporter ATP-binding protein</fullName>
    </submittedName>
</protein>
<dbReference type="InterPro" id="IPR003593">
    <property type="entry name" value="AAA+_ATPase"/>
</dbReference>
<evidence type="ECO:0000313" key="12">
    <source>
        <dbReference type="Proteomes" id="UP000647133"/>
    </source>
</evidence>
<gene>
    <name evidence="11" type="ORF">IFO69_20795</name>
</gene>
<sequence length="331" mass="36696">MVKDKYILTGQNVSIGYKKGKSSKKIGASLTFKLQKEKLTCLLGPNGVGKSTFIKTIMGQLPSLEGSINFGHLPVQEIDAKLLAKKISVVLTDRISPGNLSVAQLVSLGRTPFTNWIGKLTLEDKEIVNEAMKATKTYYLKDQLVSELSDGQLQKVMIARALAQDGDLIILDEPTAHLDLVNRYEIMHLLREVTQNKHKSILVITHDLDIAIETADELWIMQCGDPLLCGTPEDLILSGKINKLLPSEELSFDSNTGKIRPKSFPLPPSIKGPQPITQWLNLALQKNSISLSEETSIHVTEAPLTFEISRPNFVFKAQSVQEVLQFLQKNN</sequence>
<dbReference type="Proteomes" id="UP000647133">
    <property type="component" value="Unassembled WGS sequence"/>
</dbReference>
<evidence type="ECO:0000256" key="8">
    <source>
        <dbReference type="ARBA" id="ARBA00023065"/>
    </source>
</evidence>
<dbReference type="PROSITE" id="PS50893">
    <property type="entry name" value="ABC_TRANSPORTER_2"/>
    <property type="match status" value="1"/>
</dbReference>
<evidence type="ECO:0000256" key="5">
    <source>
        <dbReference type="ARBA" id="ARBA00022741"/>
    </source>
</evidence>
<evidence type="ECO:0000256" key="3">
    <source>
        <dbReference type="ARBA" id="ARBA00022475"/>
    </source>
</evidence>
<name>A0ABR9AR14_9BACT</name>
<dbReference type="InterPro" id="IPR003439">
    <property type="entry name" value="ABC_transporter-like_ATP-bd"/>
</dbReference>
<evidence type="ECO:0000256" key="4">
    <source>
        <dbReference type="ARBA" id="ARBA00022496"/>
    </source>
</evidence>
<evidence type="ECO:0000256" key="7">
    <source>
        <dbReference type="ARBA" id="ARBA00023004"/>
    </source>
</evidence>
<dbReference type="Gene3D" id="3.40.50.300">
    <property type="entry name" value="P-loop containing nucleotide triphosphate hydrolases"/>
    <property type="match status" value="1"/>
</dbReference>
<dbReference type="PANTHER" id="PTHR42771">
    <property type="entry name" value="IRON(3+)-HYDROXAMATE IMPORT ATP-BINDING PROTEIN FHUC"/>
    <property type="match status" value="1"/>
</dbReference>
<dbReference type="SMART" id="SM00382">
    <property type="entry name" value="AAA"/>
    <property type="match status" value="1"/>
</dbReference>
<dbReference type="InterPro" id="IPR027417">
    <property type="entry name" value="P-loop_NTPase"/>
</dbReference>
<dbReference type="EMBL" id="JACYTQ010000011">
    <property type="protein sequence ID" value="MBD8491204.1"/>
    <property type="molecule type" value="Genomic_DNA"/>
</dbReference>
<keyword evidence="8" id="KW-0406">Ion transport</keyword>
<keyword evidence="9" id="KW-0472">Membrane</keyword>
<keyword evidence="4" id="KW-0410">Iron transport</keyword>
<keyword evidence="3" id="KW-1003">Cell membrane</keyword>